<evidence type="ECO:0000259" key="9">
    <source>
        <dbReference type="Pfam" id="PF02268"/>
    </source>
</evidence>
<comment type="subcellular location">
    <subcellularLocation>
        <location evidence="1 8">Nucleus</location>
    </subcellularLocation>
</comment>
<evidence type="ECO:0000259" key="10">
    <source>
        <dbReference type="Pfam" id="PF02751"/>
    </source>
</evidence>
<proteinExistence type="inferred from homology"/>
<dbReference type="GO" id="GO:0005672">
    <property type="term" value="C:transcription factor TFIIA complex"/>
    <property type="evidence" value="ECO:0007669"/>
    <property type="project" value="InterPro"/>
</dbReference>
<dbReference type="CDD" id="cd10014">
    <property type="entry name" value="TFIIA_gamma_C"/>
    <property type="match status" value="1"/>
</dbReference>
<dbReference type="Pfam" id="PF02751">
    <property type="entry name" value="TFIIA_gamma_C"/>
    <property type="match status" value="1"/>
</dbReference>
<dbReference type="InterPro" id="IPR009083">
    <property type="entry name" value="TFIIA_a-hlx"/>
</dbReference>
<evidence type="ECO:0000256" key="6">
    <source>
        <dbReference type="ARBA" id="ARBA00023242"/>
    </source>
</evidence>
<keyword evidence="12" id="KW-1185">Reference proteome</keyword>
<dbReference type="InterPro" id="IPR015871">
    <property type="entry name" value="TFIIA_gsu_C"/>
</dbReference>
<dbReference type="Gene3D" id="1.10.287.190">
    <property type="entry name" value="Transcription factor IIA gamma subunit, alpha-helical domain"/>
    <property type="match status" value="1"/>
</dbReference>
<evidence type="ECO:0000256" key="2">
    <source>
        <dbReference type="ARBA" id="ARBA00007675"/>
    </source>
</evidence>
<name>A0AAD7H805_9AGAR</name>
<keyword evidence="6 8" id="KW-0539">Nucleus</keyword>
<dbReference type="PIRSF" id="PIRSF009415">
    <property type="entry name" value="Hum_TFIIA_gamma"/>
    <property type="match status" value="1"/>
</dbReference>
<keyword evidence="5 8" id="KW-0804">Transcription</keyword>
<gene>
    <name evidence="11" type="ORF">DFH07DRAFT_762961</name>
</gene>
<evidence type="ECO:0000256" key="8">
    <source>
        <dbReference type="PIRNR" id="PIRNR009415"/>
    </source>
</evidence>
<accession>A0AAD7H805</accession>
<evidence type="ECO:0000313" key="11">
    <source>
        <dbReference type="EMBL" id="KAJ7714696.1"/>
    </source>
</evidence>
<keyword evidence="4 8" id="KW-0805">Transcription regulation</keyword>
<reference evidence="11" key="1">
    <citation type="submission" date="2023-03" db="EMBL/GenBank/DDBJ databases">
        <title>Massive genome expansion in bonnet fungi (Mycena s.s.) driven by repeated elements and novel gene families across ecological guilds.</title>
        <authorList>
            <consortium name="Lawrence Berkeley National Laboratory"/>
            <person name="Harder C.B."/>
            <person name="Miyauchi S."/>
            <person name="Viragh M."/>
            <person name="Kuo A."/>
            <person name="Thoen E."/>
            <person name="Andreopoulos B."/>
            <person name="Lu D."/>
            <person name="Skrede I."/>
            <person name="Drula E."/>
            <person name="Henrissat B."/>
            <person name="Morin E."/>
            <person name="Kohler A."/>
            <person name="Barry K."/>
            <person name="LaButti K."/>
            <person name="Morin E."/>
            <person name="Salamov A."/>
            <person name="Lipzen A."/>
            <person name="Mereny Z."/>
            <person name="Hegedus B."/>
            <person name="Baldrian P."/>
            <person name="Stursova M."/>
            <person name="Weitz H."/>
            <person name="Taylor A."/>
            <person name="Grigoriev I.V."/>
            <person name="Nagy L.G."/>
            <person name="Martin F."/>
            <person name="Kauserud H."/>
        </authorList>
    </citation>
    <scope>NUCLEOTIDE SEQUENCE</scope>
    <source>
        <strain evidence="11">CBHHK188m</strain>
    </source>
</reference>
<protein>
    <recommendedName>
        <fullName evidence="3 8">Transcription initiation factor IIA subunit 2</fullName>
    </recommendedName>
</protein>
<evidence type="ECO:0000256" key="5">
    <source>
        <dbReference type="ARBA" id="ARBA00023163"/>
    </source>
</evidence>
<dbReference type="Pfam" id="PF02268">
    <property type="entry name" value="TFIIA_gamma_N"/>
    <property type="match status" value="1"/>
</dbReference>
<sequence length="112" mass="12589">MASTYHEIYRGSPLGIALCDSLDDLIRLNVISGDLGMAVLKKFDRVLADALVKKVDSTAKVKAHLRTFRHCDEVWCFWLRNASFKMDDGRETVTVPKIKVVACKHADAVEPR</sequence>
<feature type="domain" description="Transcription initiation factor IIA gamma subunit C-terminal" evidence="10">
    <location>
        <begin position="62"/>
        <end position="104"/>
    </location>
</feature>
<dbReference type="GO" id="GO:0006367">
    <property type="term" value="P:transcription initiation at RNA polymerase II promoter"/>
    <property type="evidence" value="ECO:0007669"/>
    <property type="project" value="InterPro"/>
</dbReference>
<evidence type="ECO:0000256" key="7">
    <source>
        <dbReference type="ARBA" id="ARBA00024733"/>
    </source>
</evidence>
<dbReference type="SUPFAM" id="SSF47396">
    <property type="entry name" value="Transcription factor IIA (TFIIA), alpha-helical domain"/>
    <property type="match status" value="1"/>
</dbReference>
<dbReference type="InterPro" id="IPR009088">
    <property type="entry name" value="TFIIA_b-brl"/>
</dbReference>
<dbReference type="EMBL" id="JARJLG010000364">
    <property type="protein sequence ID" value="KAJ7714696.1"/>
    <property type="molecule type" value="Genomic_DNA"/>
</dbReference>
<dbReference type="AlphaFoldDB" id="A0AAD7H805"/>
<dbReference type="Proteomes" id="UP001215280">
    <property type="component" value="Unassembled WGS sequence"/>
</dbReference>
<comment type="similarity">
    <text evidence="2 8">Belongs to the TFIIA subunit 2 family.</text>
</comment>
<feature type="domain" description="Transcription initiation factor IIA gamma subunit N-terminal" evidence="9">
    <location>
        <begin position="5"/>
        <end position="51"/>
    </location>
</feature>
<comment type="function">
    <text evidence="7">TFIIA is a component of the transcription machinery of RNA polymerase II and plays an important role in transcriptional activation. TFIIA in a complex with TBP mediates transcriptional activity.</text>
</comment>
<dbReference type="InterPro" id="IPR003194">
    <property type="entry name" value="TFIIA_gsu"/>
</dbReference>
<comment type="caution">
    <text evidence="11">The sequence shown here is derived from an EMBL/GenBank/DDBJ whole genome shotgun (WGS) entry which is preliminary data.</text>
</comment>
<dbReference type="SUPFAM" id="SSF50784">
    <property type="entry name" value="Transcription factor IIA (TFIIA), beta-barrel domain"/>
    <property type="match status" value="1"/>
</dbReference>
<evidence type="ECO:0000256" key="1">
    <source>
        <dbReference type="ARBA" id="ARBA00004123"/>
    </source>
</evidence>
<organism evidence="11 12">
    <name type="scientific">Mycena maculata</name>
    <dbReference type="NCBI Taxonomy" id="230809"/>
    <lineage>
        <taxon>Eukaryota</taxon>
        <taxon>Fungi</taxon>
        <taxon>Dikarya</taxon>
        <taxon>Basidiomycota</taxon>
        <taxon>Agaricomycotina</taxon>
        <taxon>Agaricomycetes</taxon>
        <taxon>Agaricomycetidae</taxon>
        <taxon>Agaricales</taxon>
        <taxon>Marasmiineae</taxon>
        <taxon>Mycenaceae</taxon>
        <taxon>Mycena</taxon>
    </lineage>
</organism>
<evidence type="ECO:0000256" key="4">
    <source>
        <dbReference type="ARBA" id="ARBA00023015"/>
    </source>
</evidence>
<evidence type="ECO:0000313" key="12">
    <source>
        <dbReference type="Proteomes" id="UP001215280"/>
    </source>
</evidence>
<dbReference type="PANTHER" id="PTHR10966">
    <property type="entry name" value="TRANSCRIPTION INITIATION FACTOR IIA SUBUNIT 2"/>
    <property type="match status" value="1"/>
</dbReference>
<dbReference type="InterPro" id="IPR015872">
    <property type="entry name" value="TFIIA_gsu_N"/>
</dbReference>
<dbReference type="Gene3D" id="2.30.18.10">
    <property type="entry name" value="Transcription factor IIA (TFIIA), beta-barrel domain"/>
    <property type="match status" value="1"/>
</dbReference>
<evidence type="ECO:0000256" key="3">
    <source>
        <dbReference type="ARBA" id="ARBA00019928"/>
    </source>
</evidence>